<dbReference type="InterPro" id="IPR001208">
    <property type="entry name" value="MCM_dom"/>
</dbReference>
<dbReference type="InterPro" id="IPR027417">
    <property type="entry name" value="P-loop_NTPase"/>
</dbReference>
<feature type="region of interest" description="Disordered" evidence="16">
    <location>
        <begin position="1"/>
        <end position="50"/>
    </location>
</feature>
<keyword evidence="7" id="KW-0547">Nucleotide-binding</keyword>
<dbReference type="InterPro" id="IPR008045">
    <property type="entry name" value="MCM2"/>
</dbReference>
<dbReference type="Pfam" id="PF23669">
    <property type="entry name" value="WHD_MCM2"/>
    <property type="match status" value="1"/>
</dbReference>
<keyword evidence="11" id="KW-0862">Zinc</keyword>
<evidence type="ECO:0000256" key="16">
    <source>
        <dbReference type="SAM" id="MobiDB-lite"/>
    </source>
</evidence>
<keyword evidence="12" id="KW-0067">ATP-binding</keyword>
<dbReference type="GO" id="GO:0004386">
    <property type="term" value="F:helicase activity"/>
    <property type="evidence" value="ECO:0007669"/>
    <property type="project" value="UniProtKB-KW"/>
</dbReference>
<evidence type="ECO:0000256" key="3">
    <source>
        <dbReference type="ARBA" id="ARBA00012551"/>
    </source>
</evidence>
<keyword evidence="5" id="KW-0235">DNA replication</keyword>
<proteinExistence type="inferred from homology"/>
<evidence type="ECO:0000313" key="19">
    <source>
        <dbReference type="Proteomes" id="UP001470230"/>
    </source>
</evidence>
<dbReference type="Gene3D" id="2.20.28.10">
    <property type="match status" value="1"/>
</dbReference>
<accession>A0ABR2L8K9</accession>
<dbReference type="PROSITE" id="PS00847">
    <property type="entry name" value="MCM_1"/>
    <property type="match status" value="1"/>
</dbReference>
<dbReference type="Proteomes" id="UP001470230">
    <property type="component" value="Unassembled WGS sequence"/>
</dbReference>
<keyword evidence="8" id="KW-0863">Zinc-finger</keyword>
<keyword evidence="10 18" id="KW-0347">Helicase</keyword>
<feature type="domain" description="MCM C-terminal AAA(+) ATPase" evidence="17">
    <location>
        <begin position="433"/>
        <end position="639"/>
    </location>
</feature>
<evidence type="ECO:0000256" key="15">
    <source>
        <dbReference type="ARBA" id="ARBA00023306"/>
    </source>
</evidence>
<comment type="subcellular location">
    <subcellularLocation>
        <location evidence="1">Nucleus</location>
    </subcellularLocation>
</comment>
<keyword evidence="13" id="KW-0238">DNA-binding</keyword>
<evidence type="ECO:0000256" key="10">
    <source>
        <dbReference type="ARBA" id="ARBA00022806"/>
    </source>
</evidence>
<evidence type="ECO:0000256" key="7">
    <source>
        <dbReference type="ARBA" id="ARBA00022741"/>
    </source>
</evidence>
<dbReference type="InterPro" id="IPR031327">
    <property type="entry name" value="MCM"/>
</dbReference>
<dbReference type="InterPro" id="IPR018525">
    <property type="entry name" value="MCM_CS"/>
</dbReference>
<dbReference type="EMBL" id="JAPFFF010000001">
    <property type="protein sequence ID" value="KAK8899685.1"/>
    <property type="molecule type" value="Genomic_DNA"/>
</dbReference>
<dbReference type="Pfam" id="PF17855">
    <property type="entry name" value="MCM_lid"/>
    <property type="match status" value="1"/>
</dbReference>
<dbReference type="InterPro" id="IPR012340">
    <property type="entry name" value="NA-bd_OB-fold"/>
</dbReference>
<dbReference type="Pfam" id="PF12619">
    <property type="entry name" value="MCM2_N"/>
    <property type="match status" value="1"/>
</dbReference>
<dbReference type="Pfam" id="PF14551">
    <property type="entry name" value="MCM_N"/>
    <property type="match status" value="1"/>
</dbReference>
<keyword evidence="14" id="KW-0539">Nucleus</keyword>
<evidence type="ECO:0000256" key="5">
    <source>
        <dbReference type="ARBA" id="ARBA00022705"/>
    </source>
</evidence>
<evidence type="ECO:0000256" key="9">
    <source>
        <dbReference type="ARBA" id="ARBA00022801"/>
    </source>
</evidence>
<evidence type="ECO:0000256" key="11">
    <source>
        <dbReference type="ARBA" id="ARBA00022833"/>
    </source>
</evidence>
<evidence type="ECO:0000259" key="17">
    <source>
        <dbReference type="PROSITE" id="PS50051"/>
    </source>
</evidence>
<dbReference type="EC" id="3.6.4.12" evidence="3"/>
<evidence type="ECO:0000313" key="18">
    <source>
        <dbReference type="EMBL" id="KAK8899685.1"/>
    </source>
</evidence>
<evidence type="ECO:0000256" key="4">
    <source>
        <dbReference type="ARBA" id="ARBA00018925"/>
    </source>
</evidence>
<sequence>MNHSPSSSPVHSESSSDEENHVRRTNFNNNFSSEPEGEDLLDDQQNDYTANPVLDRYEATDADSEEYENMTAEQRIAAELENRRRNQLNGGPADLSWDINDDINFAQRRAKQHRHVDETDPLKELFVTDTDNPVILQDQEGPASEFVERPEIRREITRKFMEFLINFKDQNEEPIYLNRIRQLALTNSISFEVSYVDLTKESPILALWLFEAPGPMLEIFDEAAFAVITSPTLFPEYHTITPEIHVRISNISLVENIRDLRQSHLNTLVCTVGVVTQLSDVHPELRIVKWKCSHCGASMGPFPVTDEKPVPPSYCSFCTAKGGFKIDTAQTVYRNYQRMTIQEPPSSVPPGRLARTKDVILHSDLSDKCRPGEEVEVTGIYKHLMEVRRQGFPVFSTVIEANYLYRSGDQSSTLSITDEEKHKIMELSRDPNLDKRIIESIAPSIYGHEDIKSAIAMALFGGVRKNVQDRHSIRGDINVLLLGDPGTAKSQFLKYAEKVSPRAVFTNGKGASAVGLTAAVHKDSQTKEWTLEGGALVLADGGVCLIDEFDKMSEKDRTSIHEAMEQQSISISKAGINTSLYARCSVIAACNPIRGRYESSFSFAQNSGLSEPILSRFDILLVVKDEVDRINDEKLAHYVISSHMGGMELPGIDQDLLKKYISFARSAYHPKLADTDNKKIESLYNELRRVSETSGGSKITVRQLESIIRISEAHAKMHLSQNVTDKDINFAIGLVLRSFVSTQKYANKKVLDKQLSKYLEYGRDRNDLLLYLLKTMVKERRAFYLSKRSGIEKEGEDISIKIPKKDFERRASESGSFDFYQFYQSEKFTEDFIVTESEIQTK</sequence>
<comment type="caution">
    <text evidence="18">The sequence shown here is derived from an EMBL/GenBank/DDBJ whole genome shotgun (WGS) entry which is preliminary data.</text>
</comment>
<dbReference type="InterPro" id="IPR041562">
    <property type="entry name" value="MCM_lid"/>
</dbReference>
<evidence type="ECO:0000256" key="6">
    <source>
        <dbReference type="ARBA" id="ARBA00022723"/>
    </source>
</evidence>
<dbReference type="InterPro" id="IPR027925">
    <property type="entry name" value="MCM_N"/>
</dbReference>
<evidence type="ECO:0000256" key="12">
    <source>
        <dbReference type="ARBA" id="ARBA00022840"/>
    </source>
</evidence>
<dbReference type="PRINTS" id="PR01657">
    <property type="entry name" value="MCMFAMILY"/>
</dbReference>
<reference evidence="18 19" key="1">
    <citation type="submission" date="2024-04" db="EMBL/GenBank/DDBJ databases">
        <title>Tritrichomonas musculus Genome.</title>
        <authorList>
            <person name="Alves-Ferreira E."/>
            <person name="Grigg M."/>
            <person name="Lorenzi H."/>
            <person name="Galac M."/>
        </authorList>
    </citation>
    <scope>NUCLEOTIDE SEQUENCE [LARGE SCALE GENOMIC DNA]</scope>
    <source>
        <strain evidence="18 19">EAF2021</strain>
    </source>
</reference>
<dbReference type="Gene3D" id="3.40.50.300">
    <property type="entry name" value="P-loop containing nucleotide triphosphate hydrolases"/>
    <property type="match status" value="1"/>
</dbReference>
<dbReference type="Gene3D" id="3.30.1640.10">
    <property type="entry name" value="mini-chromosome maintenance (MCM) complex, chain A, domain 1"/>
    <property type="match status" value="1"/>
</dbReference>
<dbReference type="PANTHER" id="PTHR11630:SF44">
    <property type="entry name" value="DNA REPLICATION LICENSING FACTOR MCM2"/>
    <property type="match status" value="1"/>
</dbReference>
<dbReference type="PRINTS" id="PR01658">
    <property type="entry name" value="MCMPROTEIN2"/>
</dbReference>
<evidence type="ECO:0000256" key="2">
    <source>
        <dbReference type="ARBA" id="ARBA00008010"/>
    </source>
</evidence>
<dbReference type="Pfam" id="PF00493">
    <property type="entry name" value="MCM"/>
    <property type="match status" value="1"/>
</dbReference>
<dbReference type="PROSITE" id="PS50051">
    <property type="entry name" value="MCM_2"/>
    <property type="match status" value="1"/>
</dbReference>
<keyword evidence="19" id="KW-1185">Reference proteome</keyword>
<dbReference type="PANTHER" id="PTHR11630">
    <property type="entry name" value="DNA REPLICATION LICENSING FACTOR MCM FAMILY MEMBER"/>
    <property type="match status" value="1"/>
</dbReference>
<dbReference type="SMART" id="SM00350">
    <property type="entry name" value="MCM"/>
    <property type="match status" value="1"/>
</dbReference>
<dbReference type="Pfam" id="PF17207">
    <property type="entry name" value="MCM_OB"/>
    <property type="match status" value="1"/>
</dbReference>
<dbReference type="SUPFAM" id="SSF52540">
    <property type="entry name" value="P-loop containing nucleoside triphosphate hydrolases"/>
    <property type="match status" value="1"/>
</dbReference>
<gene>
    <name evidence="18" type="ORF">M9Y10_002007</name>
</gene>
<protein>
    <recommendedName>
        <fullName evidence="4">DNA replication licensing factor MCM2</fullName>
        <ecNumber evidence="3">3.6.4.12</ecNumber>
    </recommendedName>
</protein>
<dbReference type="InterPro" id="IPR059098">
    <property type="entry name" value="WHD_MCM2"/>
</dbReference>
<feature type="compositionally biased region" description="Acidic residues" evidence="16">
    <location>
        <begin position="35"/>
        <end position="45"/>
    </location>
</feature>
<keyword evidence="6" id="KW-0479">Metal-binding</keyword>
<evidence type="ECO:0000256" key="13">
    <source>
        <dbReference type="ARBA" id="ARBA00023125"/>
    </source>
</evidence>
<feature type="compositionally biased region" description="Low complexity" evidence="16">
    <location>
        <begin position="1"/>
        <end position="13"/>
    </location>
</feature>
<evidence type="ECO:0000256" key="14">
    <source>
        <dbReference type="ARBA" id="ARBA00023242"/>
    </source>
</evidence>
<dbReference type="SUPFAM" id="SSF50249">
    <property type="entry name" value="Nucleic acid-binding proteins"/>
    <property type="match status" value="1"/>
</dbReference>
<comment type="similarity">
    <text evidence="2">Belongs to the MCM family.</text>
</comment>
<dbReference type="Gene3D" id="2.40.50.140">
    <property type="entry name" value="Nucleic acid-binding proteins"/>
    <property type="match status" value="1"/>
</dbReference>
<evidence type="ECO:0000256" key="1">
    <source>
        <dbReference type="ARBA" id="ARBA00004123"/>
    </source>
</evidence>
<organism evidence="18 19">
    <name type="scientific">Tritrichomonas musculus</name>
    <dbReference type="NCBI Taxonomy" id="1915356"/>
    <lineage>
        <taxon>Eukaryota</taxon>
        <taxon>Metamonada</taxon>
        <taxon>Parabasalia</taxon>
        <taxon>Tritrichomonadida</taxon>
        <taxon>Tritrichomonadidae</taxon>
        <taxon>Tritrichomonas</taxon>
    </lineage>
</organism>
<evidence type="ECO:0000256" key="8">
    <source>
        <dbReference type="ARBA" id="ARBA00022771"/>
    </source>
</evidence>
<name>A0ABR2L8K9_9EUKA</name>
<keyword evidence="9" id="KW-0378">Hydrolase</keyword>
<dbReference type="InterPro" id="IPR033762">
    <property type="entry name" value="MCM_OB"/>
</dbReference>
<keyword evidence="15" id="KW-0131">Cell cycle</keyword>